<keyword evidence="3" id="KW-1185">Reference proteome</keyword>
<feature type="transmembrane region" description="Helical" evidence="1">
    <location>
        <begin position="243"/>
        <end position="262"/>
    </location>
</feature>
<comment type="caution">
    <text evidence="2">The sequence shown here is derived from an EMBL/GenBank/DDBJ whole genome shotgun (WGS) entry which is preliminary data.</text>
</comment>
<dbReference type="Proteomes" id="UP000783686">
    <property type="component" value="Unassembled WGS sequence"/>
</dbReference>
<evidence type="ECO:0000256" key="1">
    <source>
        <dbReference type="SAM" id="Phobius"/>
    </source>
</evidence>
<keyword evidence="1" id="KW-1133">Transmembrane helix</keyword>
<evidence type="ECO:0000313" key="2">
    <source>
        <dbReference type="EMBL" id="CAD5221095.1"/>
    </source>
</evidence>
<organism evidence="2 3">
    <name type="scientific">Bursaphelenchus okinawaensis</name>
    <dbReference type="NCBI Taxonomy" id="465554"/>
    <lineage>
        <taxon>Eukaryota</taxon>
        <taxon>Metazoa</taxon>
        <taxon>Ecdysozoa</taxon>
        <taxon>Nematoda</taxon>
        <taxon>Chromadorea</taxon>
        <taxon>Rhabditida</taxon>
        <taxon>Tylenchina</taxon>
        <taxon>Tylenchomorpha</taxon>
        <taxon>Aphelenchoidea</taxon>
        <taxon>Aphelenchoididae</taxon>
        <taxon>Bursaphelenchus</taxon>
    </lineage>
</organism>
<evidence type="ECO:0000313" key="3">
    <source>
        <dbReference type="Proteomes" id="UP000614601"/>
    </source>
</evidence>
<feature type="transmembrane region" description="Helical" evidence="1">
    <location>
        <begin position="6"/>
        <end position="24"/>
    </location>
</feature>
<accession>A0A811KZ03</accession>
<feature type="transmembrane region" description="Helical" evidence="1">
    <location>
        <begin position="76"/>
        <end position="100"/>
    </location>
</feature>
<feature type="transmembrane region" description="Helical" evidence="1">
    <location>
        <begin position="112"/>
        <end position="136"/>
    </location>
</feature>
<proteinExistence type="predicted"/>
<keyword evidence="1" id="KW-0472">Membrane</keyword>
<dbReference type="Proteomes" id="UP000614601">
    <property type="component" value="Unassembled WGS sequence"/>
</dbReference>
<protein>
    <submittedName>
        <fullName evidence="2">Uncharacterized protein</fullName>
    </submittedName>
</protein>
<dbReference type="EMBL" id="CAJFCW020000004">
    <property type="protein sequence ID" value="CAG9114570.1"/>
    <property type="molecule type" value="Genomic_DNA"/>
</dbReference>
<keyword evidence="1" id="KW-0812">Transmembrane</keyword>
<name>A0A811KZ03_9BILA</name>
<dbReference type="OrthoDB" id="5829044at2759"/>
<reference evidence="2" key="1">
    <citation type="submission" date="2020-09" db="EMBL/GenBank/DDBJ databases">
        <authorList>
            <person name="Kikuchi T."/>
        </authorList>
    </citation>
    <scope>NUCLEOTIDE SEQUENCE</scope>
    <source>
        <strain evidence="2">SH1</strain>
    </source>
</reference>
<sequence length="298" mass="34795">MLRFFLTPALFFVATVSPTMIYIVVNAKHIERHLRFGYAVNMFNTICYIVTFTMLQPSFLLPSPFVLFRGSLQNRFSAVSLTIAWANLCSGIVATVLMRLLSNFKFSKLARIIIGTLPYAFLHLSAILPALMYVFMTTDRIENKLTPADLEMFREQQWLLHSGGLYYFPETEYTKIFWMLQTFSCVIVIFLFTILTIFEYCRRHKYSGFYILNVILFFISPWSVISCAMYFRLQSGMAMVQVAWMVTFLYPIMEAAAIAQLIRWRYATRHFMPKIDFSGRLGRWRVGEVDRPTSRDTV</sequence>
<feature type="transmembrane region" description="Helical" evidence="1">
    <location>
        <begin position="210"/>
        <end position="231"/>
    </location>
</feature>
<feature type="transmembrane region" description="Helical" evidence="1">
    <location>
        <begin position="176"/>
        <end position="198"/>
    </location>
</feature>
<gene>
    <name evidence="2" type="ORF">BOKJ2_LOCUS9273</name>
</gene>
<dbReference type="AlphaFoldDB" id="A0A811KZ03"/>
<dbReference type="EMBL" id="CAJFDH010000004">
    <property type="protein sequence ID" value="CAD5221095.1"/>
    <property type="molecule type" value="Genomic_DNA"/>
</dbReference>